<evidence type="ECO:0008006" key="12">
    <source>
        <dbReference type="Google" id="ProtNLM"/>
    </source>
</evidence>
<evidence type="ECO:0000256" key="7">
    <source>
        <dbReference type="ARBA" id="ARBA00023143"/>
    </source>
</evidence>
<feature type="transmembrane region" description="Helical" evidence="10">
    <location>
        <begin position="198"/>
        <end position="219"/>
    </location>
</feature>
<proteinExistence type="inferred from homology"/>
<name>A0A381P9X8_9ZZZZ</name>
<evidence type="ECO:0000256" key="6">
    <source>
        <dbReference type="ARBA" id="ARBA00023136"/>
    </source>
</evidence>
<dbReference type="InterPro" id="IPR022781">
    <property type="entry name" value="Flagellar_biosynth_FliO"/>
</dbReference>
<dbReference type="GO" id="GO:0044781">
    <property type="term" value="P:bacterial-type flagellum organization"/>
    <property type="evidence" value="ECO:0007669"/>
    <property type="project" value="InterPro"/>
</dbReference>
<dbReference type="GO" id="GO:0009425">
    <property type="term" value="C:bacterial-type flagellum basal body"/>
    <property type="evidence" value="ECO:0007669"/>
    <property type="project" value="UniProtKB-SubCell"/>
</dbReference>
<keyword evidence="4 10" id="KW-0812">Transmembrane</keyword>
<evidence type="ECO:0000256" key="1">
    <source>
        <dbReference type="ARBA" id="ARBA00004117"/>
    </source>
</evidence>
<comment type="subcellular location">
    <subcellularLocation>
        <location evidence="1">Bacterial flagellum basal body</location>
    </subcellularLocation>
    <subcellularLocation>
        <location evidence="2">Cell membrane</location>
    </subcellularLocation>
</comment>
<protein>
    <recommendedName>
        <fullName evidence="12">Flagellar protein</fullName>
    </recommendedName>
</protein>
<evidence type="ECO:0000256" key="3">
    <source>
        <dbReference type="ARBA" id="ARBA00022475"/>
    </source>
</evidence>
<evidence type="ECO:0000256" key="5">
    <source>
        <dbReference type="ARBA" id="ARBA00022989"/>
    </source>
</evidence>
<evidence type="ECO:0000313" key="11">
    <source>
        <dbReference type="EMBL" id="SUZ63019.1"/>
    </source>
</evidence>
<sequence length="408" mass="45861">MSFAKPTWLKAGIALALLSNWILVAAASEVRTLKNIEVISIESTEQVRLEFDGKFTGEPLINFESGSMSLRFSSTHTDPALPLLTAAKDNTLIKAVRAVEFPDTDFVHLEILLQSPRTLLDHPKITHSGNYIILGFPNNFSATPALSSTNVLTKEIEKRVKADESFPSTFSKESTDEQPPFLVDGLLPSPEQDWGSTMLTLVLSLLFVLFLIYLIAFIYKRFFSSRFSSMQGNVRIRQVSSHHVGPKQKIIVFEMNERKFACGVTPTSINLIAELHDETDPEIIHSIQTDENAKDFNIDQTGESSEIDPEQPFEQTKTNVPNNKNSKDNLDASIEFEGLEKDIFLKSNAENRNSLEESNIHNNELKSTIKTHFSKTPTKTKIMPHGNPVMQHFASKLSERLKFLKPIK</sequence>
<evidence type="ECO:0000256" key="9">
    <source>
        <dbReference type="SAM" id="MobiDB-lite"/>
    </source>
</evidence>
<evidence type="ECO:0000256" key="4">
    <source>
        <dbReference type="ARBA" id="ARBA00022692"/>
    </source>
</evidence>
<comment type="similarity">
    <text evidence="8">Belongs to the FliO/MopB family.</text>
</comment>
<feature type="compositionally biased region" description="Polar residues" evidence="9">
    <location>
        <begin position="313"/>
        <end position="324"/>
    </location>
</feature>
<keyword evidence="6 10" id="KW-0472">Membrane</keyword>
<dbReference type="GO" id="GO:0005886">
    <property type="term" value="C:plasma membrane"/>
    <property type="evidence" value="ECO:0007669"/>
    <property type="project" value="UniProtKB-SubCell"/>
</dbReference>
<reference evidence="11" key="1">
    <citation type="submission" date="2018-05" db="EMBL/GenBank/DDBJ databases">
        <authorList>
            <person name="Lanie J.A."/>
            <person name="Ng W.-L."/>
            <person name="Kazmierczak K.M."/>
            <person name="Andrzejewski T.M."/>
            <person name="Davidsen T.M."/>
            <person name="Wayne K.J."/>
            <person name="Tettelin H."/>
            <person name="Glass J.I."/>
            <person name="Rusch D."/>
            <person name="Podicherti R."/>
            <person name="Tsui H.-C.T."/>
            <person name="Winkler M.E."/>
        </authorList>
    </citation>
    <scope>NUCLEOTIDE SEQUENCE</scope>
</reference>
<evidence type="ECO:0000256" key="10">
    <source>
        <dbReference type="SAM" id="Phobius"/>
    </source>
</evidence>
<gene>
    <name evidence="11" type="ORF">METZ01_LOCUS15873</name>
</gene>
<keyword evidence="3" id="KW-1003">Cell membrane</keyword>
<dbReference type="PANTHER" id="PTHR38766:SF1">
    <property type="entry name" value="FLAGELLAR PROTEIN FLIO"/>
    <property type="match status" value="1"/>
</dbReference>
<feature type="region of interest" description="Disordered" evidence="9">
    <location>
        <begin position="300"/>
        <end position="329"/>
    </location>
</feature>
<dbReference type="InterPro" id="IPR052205">
    <property type="entry name" value="FliO/MopB"/>
</dbReference>
<dbReference type="EMBL" id="UINC01000904">
    <property type="protein sequence ID" value="SUZ63019.1"/>
    <property type="molecule type" value="Genomic_DNA"/>
</dbReference>
<keyword evidence="5 10" id="KW-1133">Transmembrane helix</keyword>
<dbReference type="AlphaFoldDB" id="A0A381P9X8"/>
<evidence type="ECO:0000256" key="8">
    <source>
        <dbReference type="ARBA" id="ARBA00037937"/>
    </source>
</evidence>
<dbReference type="PANTHER" id="PTHR38766">
    <property type="entry name" value="FLAGELLAR PROTEIN FLIO"/>
    <property type="match status" value="1"/>
</dbReference>
<evidence type="ECO:0000256" key="2">
    <source>
        <dbReference type="ARBA" id="ARBA00004236"/>
    </source>
</evidence>
<keyword evidence="7" id="KW-0975">Bacterial flagellum</keyword>
<organism evidence="11">
    <name type="scientific">marine metagenome</name>
    <dbReference type="NCBI Taxonomy" id="408172"/>
    <lineage>
        <taxon>unclassified sequences</taxon>
        <taxon>metagenomes</taxon>
        <taxon>ecological metagenomes</taxon>
    </lineage>
</organism>
<accession>A0A381P9X8</accession>
<dbReference type="Pfam" id="PF04347">
    <property type="entry name" value="FliO"/>
    <property type="match status" value="1"/>
</dbReference>